<dbReference type="AlphaFoldDB" id="A0AAV7VZF6"/>
<comment type="caution">
    <text evidence="1">The sequence shown here is derived from an EMBL/GenBank/DDBJ whole genome shotgun (WGS) entry which is preliminary data.</text>
</comment>
<protein>
    <submittedName>
        <fullName evidence="1">Uncharacterized protein</fullName>
    </submittedName>
</protein>
<dbReference type="EMBL" id="JANPWB010000002">
    <property type="protein sequence ID" value="KAJ1206007.1"/>
    <property type="molecule type" value="Genomic_DNA"/>
</dbReference>
<name>A0AAV7VZF6_PLEWA</name>
<dbReference type="Proteomes" id="UP001066276">
    <property type="component" value="Chromosome 1_2"/>
</dbReference>
<evidence type="ECO:0000313" key="2">
    <source>
        <dbReference type="Proteomes" id="UP001066276"/>
    </source>
</evidence>
<organism evidence="1 2">
    <name type="scientific">Pleurodeles waltl</name>
    <name type="common">Iberian ribbed newt</name>
    <dbReference type="NCBI Taxonomy" id="8319"/>
    <lineage>
        <taxon>Eukaryota</taxon>
        <taxon>Metazoa</taxon>
        <taxon>Chordata</taxon>
        <taxon>Craniata</taxon>
        <taxon>Vertebrata</taxon>
        <taxon>Euteleostomi</taxon>
        <taxon>Amphibia</taxon>
        <taxon>Batrachia</taxon>
        <taxon>Caudata</taxon>
        <taxon>Salamandroidea</taxon>
        <taxon>Salamandridae</taxon>
        <taxon>Pleurodelinae</taxon>
        <taxon>Pleurodeles</taxon>
    </lineage>
</organism>
<accession>A0AAV7VZF6</accession>
<keyword evidence="2" id="KW-1185">Reference proteome</keyword>
<gene>
    <name evidence="1" type="ORF">NDU88_001423</name>
</gene>
<evidence type="ECO:0000313" key="1">
    <source>
        <dbReference type="EMBL" id="KAJ1206007.1"/>
    </source>
</evidence>
<reference evidence="1" key="1">
    <citation type="journal article" date="2022" name="bioRxiv">
        <title>Sequencing and chromosome-scale assembly of the giantPleurodeles waltlgenome.</title>
        <authorList>
            <person name="Brown T."/>
            <person name="Elewa A."/>
            <person name="Iarovenko S."/>
            <person name="Subramanian E."/>
            <person name="Araus A.J."/>
            <person name="Petzold A."/>
            <person name="Susuki M."/>
            <person name="Suzuki K.-i.T."/>
            <person name="Hayashi T."/>
            <person name="Toyoda A."/>
            <person name="Oliveira C."/>
            <person name="Osipova E."/>
            <person name="Leigh N.D."/>
            <person name="Simon A."/>
            <person name="Yun M.H."/>
        </authorList>
    </citation>
    <scope>NUCLEOTIDE SEQUENCE</scope>
    <source>
        <strain evidence="1">20211129_DDA</strain>
        <tissue evidence="1">Liver</tissue>
    </source>
</reference>
<sequence length="131" mass="14748">MTNQDVSSSVAYKKERRERRLGVLDNQKALSPAYVFPAPWAGRSVCCWRCLSNRATSVFPRGPEQVTGKVLVLGRGEVSLWLRAPLRAESGPRLVETSAVRADRSWRVDFRRREPPGLYPASEARNSPTYS</sequence>
<proteinExistence type="predicted"/>